<dbReference type="RefSeq" id="WP_046371768.1">
    <property type="nucleotide sequence ID" value="NZ_BBWV01000018.1"/>
</dbReference>
<dbReference type="OrthoDB" id="1420916at2"/>
<evidence type="ECO:0000259" key="2">
    <source>
        <dbReference type="Pfam" id="PF10099"/>
    </source>
</evidence>
<dbReference type="GO" id="GO:0005886">
    <property type="term" value="C:plasma membrane"/>
    <property type="evidence" value="ECO:0007669"/>
    <property type="project" value="InterPro"/>
</dbReference>
<dbReference type="GO" id="GO:0006417">
    <property type="term" value="P:regulation of translation"/>
    <property type="evidence" value="ECO:0007669"/>
    <property type="project" value="TreeGrafter"/>
</dbReference>
<dbReference type="PANTHER" id="PTHR37461">
    <property type="entry name" value="ANTI-SIGMA-K FACTOR RSKA"/>
    <property type="match status" value="1"/>
</dbReference>
<dbReference type="STRING" id="1220578.FPE01S_18_00030"/>
<name>A0A0E9N8L8_9BACT</name>
<feature type="domain" description="Anti-sigma K factor RskA C-terminal" evidence="2">
    <location>
        <begin position="97"/>
        <end position="251"/>
    </location>
</feature>
<dbReference type="AlphaFoldDB" id="A0A0E9N8L8"/>
<evidence type="ECO:0000313" key="3">
    <source>
        <dbReference type="EMBL" id="GAO45740.1"/>
    </source>
</evidence>
<evidence type="ECO:0000313" key="4">
    <source>
        <dbReference type="Proteomes" id="UP000033121"/>
    </source>
</evidence>
<dbReference type="InterPro" id="IPR051474">
    <property type="entry name" value="Anti-sigma-K/W_factor"/>
</dbReference>
<dbReference type="PANTHER" id="PTHR37461:SF1">
    <property type="entry name" value="ANTI-SIGMA-K FACTOR RSKA"/>
    <property type="match status" value="1"/>
</dbReference>
<dbReference type="Pfam" id="PF10099">
    <property type="entry name" value="RskA_C"/>
    <property type="match status" value="1"/>
</dbReference>
<protein>
    <submittedName>
        <fullName evidence="3">Putative anti-sigma factor</fullName>
    </submittedName>
</protein>
<reference evidence="3 4" key="1">
    <citation type="submission" date="2015-04" db="EMBL/GenBank/DDBJ databases">
        <title>Whole genome shotgun sequence of Flavihumibacter petaseus NBRC 106054.</title>
        <authorList>
            <person name="Miyazawa S."/>
            <person name="Hosoyama A."/>
            <person name="Hashimoto M."/>
            <person name="Noguchi M."/>
            <person name="Tsuchikane K."/>
            <person name="Ohji S."/>
            <person name="Yamazoe A."/>
            <person name="Ichikawa N."/>
            <person name="Kimura A."/>
            <person name="Fujita N."/>
        </authorList>
    </citation>
    <scope>NUCLEOTIDE SEQUENCE [LARGE SCALE GENOMIC DNA]</scope>
    <source>
        <strain evidence="3 4">NBRC 106054</strain>
    </source>
</reference>
<gene>
    <name evidence="3" type="ORF">FPE01S_18_00030</name>
</gene>
<feature type="transmembrane region" description="Helical" evidence="1">
    <location>
        <begin position="94"/>
        <end position="114"/>
    </location>
</feature>
<sequence>MDIKDYIQSGAIESCLMGVADEQEQNRLLAMRKMHPEVEAAWQAAEAWLEEQAFAGASPVPLQVKQAIEKSANEHAGTSDDRIIELPVLRRMRWLVAALFILFAGSAALCYYFYRQYRNTRQDYLTLLLDQQTASNQNSINQARIRTLEGQVQQLSDTAVQKVILNGVRGREANMVTVFWNRHSHEILLQVNQLPPLPAGKQYQLWAIVNGKPIHAALLSKELQFGLVGGVAQAQAFAITIEPEGGSQAPTLTEMMVIGHVGS</sequence>
<comment type="caution">
    <text evidence="3">The sequence shown here is derived from an EMBL/GenBank/DDBJ whole genome shotgun (WGS) entry which is preliminary data.</text>
</comment>
<keyword evidence="4" id="KW-1185">Reference proteome</keyword>
<keyword evidence="1" id="KW-0812">Transmembrane</keyword>
<keyword evidence="1" id="KW-1133">Transmembrane helix</keyword>
<dbReference type="InterPro" id="IPR018764">
    <property type="entry name" value="RskA_C"/>
</dbReference>
<accession>A0A0E9N8L8</accession>
<dbReference type="EMBL" id="BBWV01000018">
    <property type="protein sequence ID" value="GAO45740.1"/>
    <property type="molecule type" value="Genomic_DNA"/>
</dbReference>
<proteinExistence type="predicted"/>
<organism evidence="3 4">
    <name type="scientific">Flavihumibacter petaseus NBRC 106054</name>
    <dbReference type="NCBI Taxonomy" id="1220578"/>
    <lineage>
        <taxon>Bacteria</taxon>
        <taxon>Pseudomonadati</taxon>
        <taxon>Bacteroidota</taxon>
        <taxon>Chitinophagia</taxon>
        <taxon>Chitinophagales</taxon>
        <taxon>Chitinophagaceae</taxon>
        <taxon>Flavihumibacter</taxon>
    </lineage>
</organism>
<dbReference type="GO" id="GO:0016989">
    <property type="term" value="F:sigma factor antagonist activity"/>
    <property type="evidence" value="ECO:0007669"/>
    <property type="project" value="TreeGrafter"/>
</dbReference>
<keyword evidence="1" id="KW-0472">Membrane</keyword>
<dbReference type="Proteomes" id="UP000033121">
    <property type="component" value="Unassembled WGS sequence"/>
</dbReference>
<evidence type="ECO:0000256" key="1">
    <source>
        <dbReference type="SAM" id="Phobius"/>
    </source>
</evidence>